<keyword evidence="2" id="KW-0449">Lipoprotein</keyword>
<dbReference type="InterPro" id="IPR019454">
    <property type="entry name" value="Lipoprot_YkyA-like"/>
</dbReference>
<organism evidence="2 3">
    <name type="scientific">Salisediminibacterium beveridgei</name>
    <dbReference type="NCBI Taxonomy" id="632773"/>
    <lineage>
        <taxon>Bacteria</taxon>
        <taxon>Bacillati</taxon>
        <taxon>Bacillota</taxon>
        <taxon>Bacilli</taxon>
        <taxon>Bacillales</taxon>
        <taxon>Bacillaceae</taxon>
        <taxon>Salisediminibacterium</taxon>
    </lineage>
</organism>
<proteinExistence type="predicted"/>
<name>A0A1D7QWE7_9BACI</name>
<dbReference type="KEGG" id="bbev:BBEV_1965"/>
<dbReference type="EMBL" id="CP012502">
    <property type="protein sequence ID" value="AOM83326.1"/>
    <property type="molecule type" value="Genomic_DNA"/>
</dbReference>
<dbReference type="InterPro" id="IPR036785">
    <property type="entry name" value="YkyA-like_sf"/>
</dbReference>
<feature type="coiled-coil region" evidence="1">
    <location>
        <begin position="164"/>
        <end position="191"/>
    </location>
</feature>
<dbReference type="PROSITE" id="PS51257">
    <property type="entry name" value="PROKAR_LIPOPROTEIN"/>
    <property type="match status" value="1"/>
</dbReference>
<evidence type="ECO:0000313" key="2">
    <source>
        <dbReference type="EMBL" id="AOM83326.1"/>
    </source>
</evidence>
<evidence type="ECO:0000256" key="1">
    <source>
        <dbReference type="SAM" id="Coils"/>
    </source>
</evidence>
<dbReference type="AlphaFoldDB" id="A0A1D7QWE7"/>
<gene>
    <name evidence="2" type="ORF">BBEV_1965</name>
</gene>
<feature type="coiled-coil region" evidence="1">
    <location>
        <begin position="87"/>
        <end position="124"/>
    </location>
</feature>
<protein>
    <submittedName>
        <fullName evidence="2">Lipoprotein, putative</fullName>
    </submittedName>
</protein>
<reference evidence="2 3" key="1">
    <citation type="submission" date="2015-08" db="EMBL/GenBank/DDBJ databases">
        <title>The complete genome sequence of Bacillus beveridgei MLTeJB.</title>
        <authorList>
            <person name="Hanson T.E."/>
            <person name="Mesa C."/>
            <person name="Basesman S.M."/>
            <person name="Oremland R.S."/>
        </authorList>
    </citation>
    <scope>NUCLEOTIDE SEQUENCE [LARGE SCALE GENOMIC DNA]</scope>
    <source>
        <strain evidence="2 3">MLTeJB</strain>
    </source>
</reference>
<dbReference type="Pfam" id="PF10368">
    <property type="entry name" value="YkyA"/>
    <property type="match status" value="1"/>
</dbReference>
<keyword evidence="1" id="KW-0175">Coiled coil</keyword>
<dbReference type="STRING" id="632773.BBEV_1965"/>
<keyword evidence="3" id="KW-1185">Reference proteome</keyword>
<evidence type="ECO:0000313" key="3">
    <source>
        <dbReference type="Proteomes" id="UP000094463"/>
    </source>
</evidence>
<dbReference type="Proteomes" id="UP000094463">
    <property type="component" value="Chromosome"/>
</dbReference>
<dbReference type="Gene3D" id="1.20.120.570">
    <property type="entry name" value="YkyA-like"/>
    <property type="match status" value="1"/>
</dbReference>
<accession>A0A1D7QWE7</accession>
<sequence length="220" mass="25687">MQEGKSLKRIVSVVLAASAVGILTGCNDENHAEYMYDHMEESVAIEMEMADIQEPLQSMEQEELAMYEEMLEISEIEEIEPIADQAIASAEERRSMMDQEMDIMERSYAEFNEARDYIDELDEEVVPYAEDAMSAMDDRYDHYQQLHEAYLSSVEMDIELYNMMKDEDVEIETLEEQHDSVNESYEEISSLNDTFNELTRDYNDEKMNFYEAAGLNVQFE</sequence>
<dbReference type="SUPFAM" id="SSF140423">
    <property type="entry name" value="MW0975(SA0943)-like"/>
    <property type="match status" value="1"/>
</dbReference>